<name>A0ABT6DMH8_9BACT</name>
<evidence type="ECO:0008006" key="4">
    <source>
        <dbReference type="Google" id="ProtNLM"/>
    </source>
</evidence>
<gene>
    <name evidence="2" type="ORF">NWE73_12175</name>
</gene>
<organism evidence="2 3">
    <name type="scientific">Bdellovibrio svalbardensis</name>
    <dbReference type="NCBI Taxonomy" id="2972972"/>
    <lineage>
        <taxon>Bacteria</taxon>
        <taxon>Pseudomonadati</taxon>
        <taxon>Bdellovibrionota</taxon>
        <taxon>Bdellovibrionia</taxon>
        <taxon>Bdellovibrionales</taxon>
        <taxon>Pseudobdellovibrionaceae</taxon>
        <taxon>Bdellovibrio</taxon>
    </lineage>
</organism>
<proteinExistence type="predicted"/>
<sequence>MKLYAVVVALTVFMSWFTVHAQDSVTVVEKPVEMVYKNSSEHNRMDKKWTAQWQLFGAGPNGTSESAIIGGYHLDRNSVVQLEVGSGGISGNSIFIDDKYELSGSTVGLHYKKFFGNSFYAKIGLDYRSVTYKYKYPFTGNQEGFTGESLGAGLVIGNQWQWENFTLGCDWIGLSLPFASTVKSETLTSSDSFYRDELNSAQQRYLRNGFAQALRFYVGYTF</sequence>
<feature type="signal peptide" evidence="1">
    <location>
        <begin position="1"/>
        <end position="21"/>
    </location>
</feature>
<dbReference type="EMBL" id="JANRMI010000003">
    <property type="protein sequence ID" value="MDG0817129.1"/>
    <property type="molecule type" value="Genomic_DNA"/>
</dbReference>
<evidence type="ECO:0000313" key="2">
    <source>
        <dbReference type="EMBL" id="MDG0817129.1"/>
    </source>
</evidence>
<reference evidence="2" key="1">
    <citation type="submission" date="2022-08" db="EMBL/GenBank/DDBJ databases">
        <title>Novel Bdellovibrio Species Isolated from Svalbard: Designation Bdellovibrio svalbardensis.</title>
        <authorList>
            <person name="Mitchell R.J."/>
            <person name="Choi S.Y."/>
        </authorList>
    </citation>
    <scope>NUCLEOTIDE SEQUENCE</scope>
    <source>
        <strain evidence="2">PAP01</strain>
    </source>
</reference>
<evidence type="ECO:0000313" key="3">
    <source>
        <dbReference type="Proteomes" id="UP001152321"/>
    </source>
</evidence>
<keyword evidence="3" id="KW-1185">Reference proteome</keyword>
<feature type="chain" id="PRO_5046783072" description="Outer membrane protein beta-barrel domain-containing protein" evidence="1">
    <location>
        <begin position="22"/>
        <end position="222"/>
    </location>
</feature>
<evidence type="ECO:0000256" key="1">
    <source>
        <dbReference type="SAM" id="SignalP"/>
    </source>
</evidence>
<comment type="caution">
    <text evidence="2">The sequence shown here is derived from an EMBL/GenBank/DDBJ whole genome shotgun (WGS) entry which is preliminary data.</text>
</comment>
<accession>A0ABT6DMH8</accession>
<protein>
    <recommendedName>
        <fullName evidence="4">Outer membrane protein beta-barrel domain-containing protein</fullName>
    </recommendedName>
</protein>
<dbReference type="Proteomes" id="UP001152321">
    <property type="component" value="Unassembled WGS sequence"/>
</dbReference>
<dbReference type="RefSeq" id="WP_277578605.1">
    <property type="nucleotide sequence ID" value="NZ_JANRMI010000003.1"/>
</dbReference>
<keyword evidence="1" id="KW-0732">Signal</keyword>